<dbReference type="AlphaFoldDB" id="A0A1I8BVH7"/>
<dbReference type="PROSITE" id="PS50817">
    <property type="entry name" value="INTEIN_N_TER"/>
    <property type="match status" value="1"/>
</dbReference>
<dbReference type="InterPro" id="IPR003587">
    <property type="entry name" value="Hint_dom_N"/>
</dbReference>
<evidence type="ECO:0000256" key="1">
    <source>
        <dbReference type="ARBA" id="ARBA00022473"/>
    </source>
</evidence>
<keyword evidence="2" id="KW-0175">Coiled coil</keyword>
<sequence>MPCLPRPEKLSIFVENGVIKQLIHKFELSKNQSFTTTFSPFFIFTNKTKQLKSIKQKHEGESHIIETFKLFSPLEQNNLLINNEQINEKNKKIILDNEIIKGPFMENEIEEENKEENKKLNNLKEIKKSDENLLINLNKQSQQNKIIQQKKKKIICDRNMTRHSRYKRQCAEIEVPENTPIQINGEEEQQNYGGDPPYQEYYDPGGYNNYYYYSQPSSYFQCFSSDTKIRLANGKLNKMDKLNIGDWIYSTNRSRIVLSKVERWIHRVPNQLSDFIKIKLLDGRILKITEKHFIYVYKGNECSKNKIINIKKVFDISLILFAKEVKIGDCLFTEIEGNEEVLLN</sequence>
<evidence type="ECO:0000259" key="3">
    <source>
        <dbReference type="SMART" id="SM00306"/>
    </source>
</evidence>
<feature type="domain" description="Hint" evidence="3">
    <location>
        <begin position="220"/>
        <end position="335"/>
    </location>
</feature>
<dbReference type="PANTHER" id="PTHR46706:SF12">
    <property type="entry name" value="PROTEIN QUA-1-RELATED"/>
    <property type="match status" value="1"/>
</dbReference>
<dbReference type="NCBIfam" id="TIGR01445">
    <property type="entry name" value="intein_Nterm"/>
    <property type="match status" value="1"/>
</dbReference>
<name>A0A1I8BVH7_MELHA</name>
<proteinExistence type="predicted"/>
<keyword evidence="4" id="KW-1185">Reference proteome</keyword>
<dbReference type="SUPFAM" id="SSF51294">
    <property type="entry name" value="Hedgehog/intein (Hint) domain"/>
    <property type="match status" value="1"/>
</dbReference>
<dbReference type="InterPro" id="IPR052140">
    <property type="entry name" value="Dev_Signal_Hedgehog-like"/>
</dbReference>
<dbReference type="Gene3D" id="2.170.16.10">
    <property type="entry name" value="Hedgehog/Intein (Hint) domain"/>
    <property type="match status" value="1"/>
</dbReference>
<dbReference type="GO" id="GO:0016539">
    <property type="term" value="P:intein-mediated protein splicing"/>
    <property type="evidence" value="ECO:0007669"/>
    <property type="project" value="InterPro"/>
</dbReference>
<dbReference type="Proteomes" id="UP000095281">
    <property type="component" value="Unplaced"/>
</dbReference>
<dbReference type="GO" id="GO:0016540">
    <property type="term" value="P:protein autoprocessing"/>
    <property type="evidence" value="ECO:0007669"/>
    <property type="project" value="InterPro"/>
</dbReference>
<reference evidence="5" key="1">
    <citation type="submission" date="2016-11" db="UniProtKB">
        <authorList>
            <consortium name="WormBaseParasite"/>
        </authorList>
    </citation>
    <scope>IDENTIFICATION</scope>
</reference>
<evidence type="ECO:0000256" key="2">
    <source>
        <dbReference type="SAM" id="Coils"/>
    </source>
</evidence>
<protein>
    <submittedName>
        <fullName evidence="5">HintN domain-containing protein</fullName>
    </submittedName>
</protein>
<evidence type="ECO:0000313" key="4">
    <source>
        <dbReference type="Proteomes" id="UP000095281"/>
    </source>
</evidence>
<organism evidence="4 5">
    <name type="scientific">Meloidogyne hapla</name>
    <name type="common">Root-knot nematode worm</name>
    <dbReference type="NCBI Taxonomy" id="6305"/>
    <lineage>
        <taxon>Eukaryota</taxon>
        <taxon>Metazoa</taxon>
        <taxon>Ecdysozoa</taxon>
        <taxon>Nematoda</taxon>
        <taxon>Chromadorea</taxon>
        <taxon>Rhabditida</taxon>
        <taxon>Tylenchina</taxon>
        <taxon>Tylenchomorpha</taxon>
        <taxon>Tylenchoidea</taxon>
        <taxon>Meloidogynidae</taxon>
        <taxon>Meloidogyninae</taxon>
        <taxon>Meloidogyne</taxon>
    </lineage>
</organism>
<dbReference type="SMART" id="SM00306">
    <property type="entry name" value="HintN"/>
    <property type="match status" value="1"/>
</dbReference>
<accession>A0A1I8BVH7</accession>
<dbReference type="InterPro" id="IPR001767">
    <property type="entry name" value="Hedgehog_Hint"/>
</dbReference>
<keyword evidence="1" id="KW-0217">Developmental protein</keyword>
<dbReference type="InterPro" id="IPR036844">
    <property type="entry name" value="Hint_dom_sf"/>
</dbReference>
<dbReference type="WBParaSite" id="MhA1_Contig673.frz3.gene4">
    <property type="protein sequence ID" value="MhA1_Contig673.frz3.gene4"/>
    <property type="gene ID" value="MhA1_Contig673.frz3.gene4"/>
</dbReference>
<dbReference type="PANTHER" id="PTHR46706">
    <property type="entry name" value="PROTEIN QUA-1-RELATED"/>
    <property type="match status" value="1"/>
</dbReference>
<dbReference type="CDD" id="cd00081">
    <property type="entry name" value="Hint"/>
    <property type="match status" value="1"/>
</dbReference>
<dbReference type="InterPro" id="IPR006141">
    <property type="entry name" value="Intein_N"/>
</dbReference>
<evidence type="ECO:0000313" key="5">
    <source>
        <dbReference type="WBParaSite" id="MhA1_Contig673.frz3.gene4"/>
    </source>
</evidence>
<dbReference type="Pfam" id="PF01079">
    <property type="entry name" value="Hint"/>
    <property type="match status" value="1"/>
</dbReference>
<feature type="coiled-coil region" evidence="2">
    <location>
        <begin position="106"/>
        <end position="140"/>
    </location>
</feature>